<dbReference type="InterPro" id="IPR000743">
    <property type="entry name" value="Glyco_hydro_28"/>
</dbReference>
<sequence length="256" mass="27601">MKLSSLVMFYFLLAVSVSGRNFSPEPALESAAGSWDFLLLPPDMAEPPVGDPWRGLAVFDVTDYGAIADGKTENSLAFMGAWEDACAYRGSSTLLIPEGSFFLAQVLFSGPCFGDLSPKVIILGTLIAPTTLTADVWIYFKSLRHLTITGNVGSGILDGQGAETWLYGFNCRHRLSCGIFTTSSGVKLSNINIKNISGTYNSEFAVNLQCSSAVPCENVQLSYINLTAIEPPETDDIGRFNCKGSLNNFSILNSTF</sequence>
<evidence type="ECO:0000256" key="5">
    <source>
        <dbReference type="SAM" id="SignalP"/>
    </source>
</evidence>
<dbReference type="GO" id="GO:0005975">
    <property type="term" value="P:carbohydrate metabolic process"/>
    <property type="evidence" value="ECO:0007669"/>
    <property type="project" value="InterPro"/>
</dbReference>
<dbReference type="GO" id="GO:0071555">
    <property type="term" value="P:cell wall organization"/>
    <property type="evidence" value="ECO:0007669"/>
    <property type="project" value="UniProtKB-KW"/>
</dbReference>
<comment type="similarity">
    <text evidence="4">Belongs to the glycosyl hydrolase 28 family.</text>
</comment>
<evidence type="ECO:0000256" key="2">
    <source>
        <dbReference type="ARBA" id="ARBA00022525"/>
    </source>
</evidence>
<name>A0AAV6NIC1_9ROSI</name>
<dbReference type="AlphaFoldDB" id="A0AAV6NIC1"/>
<evidence type="ECO:0000313" key="7">
    <source>
        <dbReference type="Proteomes" id="UP000685013"/>
    </source>
</evidence>
<evidence type="ECO:0000313" key="6">
    <source>
        <dbReference type="EMBL" id="KAG6597551.1"/>
    </source>
</evidence>
<dbReference type="Pfam" id="PF00295">
    <property type="entry name" value="Glyco_hydro_28"/>
    <property type="match status" value="1"/>
</dbReference>
<feature type="chain" id="PRO_5043697681" evidence="5">
    <location>
        <begin position="20"/>
        <end position="256"/>
    </location>
</feature>
<dbReference type="Proteomes" id="UP000685013">
    <property type="component" value="Chromosome 6"/>
</dbReference>
<keyword evidence="2" id="KW-0964">Secreted</keyword>
<keyword evidence="3" id="KW-0961">Cell wall biogenesis/degradation</keyword>
<comment type="caution">
    <text evidence="6">The sequence shown here is derived from an EMBL/GenBank/DDBJ whole genome shotgun (WGS) entry which is preliminary data.</text>
</comment>
<evidence type="ECO:0000256" key="1">
    <source>
        <dbReference type="ARBA" id="ARBA00004613"/>
    </source>
</evidence>
<organism evidence="6 7">
    <name type="scientific">Cucurbita argyrosperma subsp. sororia</name>
    <dbReference type="NCBI Taxonomy" id="37648"/>
    <lineage>
        <taxon>Eukaryota</taxon>
        <taxon>Viridiplantae</taxon>
        <taxon>Streptophyta</taxon>
        <taxon>Embryophyta</taxon>
        <taxon>Tracheophyta</taxon>
        <taxon>Spermatophyta</taxon>
        <taxon>Magnoliopsida</taxon>
        <taxon>eudicotyledons</taxon>
        <taxon>Gunneridae</taxon>
        <taxon>Pentapetalae</taxon>
        <taxon>rosids</taxon>
        <taxon>fabids</taxon>
        <taxon>Cucurbitales</taxon>
        <taxon>Cucurbitaceae</taxon>
        <taxon>Cucurbiteae</taxon>
        <taxon>Cucurbita</taxon>
    </lineage>
</organism>
<feature type="non-terminal residue" evidence="6">
    <location>
        <position position="1"/>
    </location>
</feature>
<comment type="subcellular location">
    <subcellularLocation>
        <location evidence="1">Secreted</location>
    </subcellularLocation>
</comment>
<keyword evidence="4" id="KW-0326">Glycosidase</keyword>
<protein>
    <submittedName>
        <fullName evidence="6">Exopolygalacturonase</fullName>
    </submittedName>
</protein>
<gene>
    <name evidence="6" type="primary">PGA3</name>
    <name evidence="6" type="ORF">SDJN03_10731</name>
</gene>
<reference evidence="6 7" key="1">
    <citation type="journal article" date="2021" name="Hortic Res">
        <title>The domestication of Cucurbita argyrosperma as revealed by the genome of its wild relative.</title>
        <authorList>
            <person name="Barrera-Redondo J."/>
            <person name="Sanchez-de la Vega G."/>
            <person name="Aguirre-Liguori J.A."/>
            <person name="Castellanos-Morales G."/>
            <person name="Gutierrez-Guerrero Y.T."/>
            <person name="Aguirre-Dugua X."/>
            <person name="Aguirre-Planter E."/>
            <person name="Tenaillon M.I."/>
            <person name="Lira-Saade R."/>
            <person name="Eguiarte L.E."/>
        </authorList>
    </citation>
    <scope>NUCLEOTIDE SEQUENCE [LARGE SCALE GENOMIC DNA]</scope>
    <source>
        <strain evidence="6">JBR-2021</strain>
    </source>
</reference>
<dbReference type="GO" id="GO:0004650">
    <property type="term" value="F:polygalacturonase activity"/>
    <property type="evidence" value="ECO:0007669"/>
    <property type="project" value="InterPro"/>
</dbReference>
<evidence type="ECO:0000256" key="3">
    <source>
        <dbReference type="ARBA" id="ARBA00023316"/>
    </source>
</evidence>
<feature type="signal peptide" evidence="5">
    <location>
        <begin position="1"/>
        <end position="19"/>
    </location>
</feature>
<keyword evidence="7" id="KW-1185">Reference proteome</keyword>
<dbReference type="EMBL" id="JAGKQH010000006">
    <property type="protein sequence ID" value="KAG6597551.1"/>
    <property type="molecule type" value="Genomic_DNA"/>
</dbReference>
<keyword evidence="4" id="KW-0378">Hydrolase</keyword>
<dbReference type="GO" id="GO:0005576">
    <property type="term" value="C:extracellular region"/>
    <property type="evidence" value="ECO:0007669"/>
    <property type="project" value="UniProtKB-SubCell"/>
</dbReference>
<accession>A0AAV6NIC1</accession>
<keyword evidence="5" id="KW-0732">Signal</keyword>
<evidence type="ECO:0000256" key="4">
    <source>
        <dbReference type="RuleBase" id="RU361169"/>
    </source>
</evidence>
<proteinExistence type="inferred from homology"/>
<dbReference type="PANTHER" id="PTHR31375">
    <property type="match status" value="1"/>
</dbReference>